<gene>
    <name evidence="11" type="ORF">JD844_014162</name>
</gene>
<dbReference type="PANTHER" id="PTHR43888">
    <property type="entry name" value="DNAJ-LIKE-2, ISOFORM A-RELATED"/>
    <property type="match status" value="1"/>
</dbReference>
<keyword evidence="5" id="KW-0143">Chaperone</keyword>
<dbReference type="InterPro" id="IPR001305">
    <property type="entry name" value="HSP_DnaJ_Cys-rich_dom"/>
</dbReference>
<dbReference type="EMBL" id="JAIPUX010003439">
    <property type="protein sequence ID" value="KAH0619831.1"/>
    <property type="molecule type" value="Genomic_DNA"/>
</dbReference>
<evidence type="ECO:0000259" key="9">
    <source>
        <dbReference type="PROSITE" id="PS50076"/>
    </source>
</evidence>
<dbReference type="CDD" id="cd10747">
    <property type="entry name" value="DnaJ_C"/>
    <property type="match status" value="1"/>
</dbReference>
<evidence type="ECO:0000256" key="1">
    <source>
        <dbReference type="ARBA" id="ARBA00022723"/>
    </source>
</evidence>
<dbReference type="SUPFAM" id="SSF49493">
    <property type="entry name" value="HSP40/DnaJ peptide-binding domain"/>
    <property type="match status" value="2"/>
</dbReference>
<protein>
    <recommendedName>
        <fullName evidence="13">DnaJ homolog subfamily A member 4</fullName>
    </recommendedName>
</protein>
<dbReference type="InterPro" id="IPR036410">
    <property type="entry name" value="HSP_DnaJ_Cys-rich_dom_sf"/>
</dbReference>
<feature type="compositionally biased region" description="Basic and acidic residues" evidence="8">
    <location>
        <begin position="1"/>
        <end position="60"/>
    </location>
</feature>
<reference evidence="11 12" key="1">
    <citation type="journal article" date="2022" name="Gigascience">
        <title>A chromosome-level genome assembly and annotation of the desert horned lizard, Phrynosoma platyrhinos, provides insight into chromosomal rearrangements among reptiles.</title>
        <authorList>
            <person name="Koochekian N."/>
            <person name="Ascanio A."/>
            <person name="Farleigh K."/>
            <person name="Card D.C."/>
            <person name="Schield D.R."/>
            <person name="Castoe T.A."/>
            <person name="Jezkova T."/>
        </authorList>
    </citation>
    <scope>NUCLEOTIDE SEQUENCE [LARGE SCALE GENOMIC DNA]</scope>
    <source>
        <strain evidence="11">NK-2021</strain>
    </source>
</reference>
<dbReference type="Gene3D" id="1.10.287.110">
    <property type="entry name" value="DnaJ domain"/>
    <property type="match status" value="1"/>
</dbReference>
<dbReference type="InterPro" id="IPR001623">
    <property type="entry name" value="DnaJ_domain"/>
</dbReference>
<proteinExistence type="predicted"/>
<dbReference type="Pfam" id="PF00226">
    <property type="entry name" value="DnaJ"/>
    <property type="match status" value="1"/>
</dbReference>
<dbReference type="Pfam" id="PF00684">
    <property type="entry name" value="DnaJ_CXXCXGXG"/>
    <property type="match status" value="1"/>
</dbReference>
<dbReference type="PRINTS" id="PR00625">
    <property type="entry name" value="JDOMAIN"/>
</dbReference>
<dbReference type="CDD" id="cd10719">
    <property type="entry name" value="DnaJ_zf"/>
    <property type="match status" value="1"/>
</dbReference>
<evidence type="ECO:0000256" key="5">
    <source>
        <dbReference type="ARBA" id="ARBA00023186"/>
    </source>
</evidence>
<keyword evidence="2" id="KW-0677">Repeat</keyword>
<comment type="caution">
    <text evidence="11">The sequence shown here is derived from an EMBL/GenBank/DDBJ whole genome shotgun (WGS) entry which is preliminary data.</text>
</comment>
<evidence type="ECO:0000256" key="4">
    <source>
        <dbReference type="ARBA" id="ARBA00022833"/>
    </source>
</evidence>
<evidence type="ECO:0000313" key="11">
    <source>
        <dbReference type="EMBL" id="KAH0619831.1"/>
    </source>
</evidence>
<feature type="domain" description="CR-type" evidence="10">
    <location>
        <begin position="187"/>
        <end position="271"/>
    </location>
</feature>
<keyword evidence="1 7" id="KW-0479">Metal-binding</keyword>
<dbReference type="PROSITE" id="PS51188">
    <property type="entry name" value="ZF_CR"/>
    <property type="match status" value="1"/>
</dbReference>
<evidence type="ECO:0000256" key="3">
    <source>
        <dbReference type="ARBA" id="ARBA00022771"/>
    </source>
</evidence>
<feature type="region of interest" description="Disordered" evidence="8">
    <location>
        <begin position="381"/>
        <end position="410"/>
    </location>
</feature>
<feature type="compositionally biased region" description="Basic and acidic residues" evidence="8">
    <location>
        <begin position="381"/>
        <end position="393"/>
    </location>
</feature>
<keyword evidence="6" id="KW-0636">Prenylation</keyword>
<feature type="region of interest" description="Disordered" evidence="8">
    <location>
        <begin position="1"/>
        <end position="72"/>
    </location>
</feature>
<evidence type="ECO:0000259" key="10">
    <source>
        <dbReference type="PROSITE" id="PS51188"/>
    </source>
</evidence>
<dbReference type="InterPro" id="IPR044713">
    <property type="entry name" value="DNJA1/2-like"/>
</dbReference>
<dbReference type="SUPFAM" id="SSF57938">
    <property type="entry name" value="DnaJ/Hsp40 cysteine-rich domain"/>
    <property type="match status" value="1"/>
</dbReference>
<dbReference type="Pfam" id="PF01556">
    <property type="entry name" value="DnaJ_C"/>
    <property type="match status" value="1"/>
</dbReference>
<name>A0ABQ7SR77_PHRPL</name>
<dbReference type="InterPro" id="IPR018253">
    <property type="entry name" value="DnaJ_domain_CS"/>
</dbReference>
<feature type="domain" description="J" evidence="9">
    <location>
        <begin position="71"/>
        <end position="133"/>
    </location>
</feature>
<evidence type="ECO:0000256" key="6">
    <source>
        <dbReference type="ARBA" id="ARBA00023289"/>
    </source>
</evidence>
<dbReference type="SMART" id="SM00271">
    <property type="entry name" value="DnaJ"/>
    <property type="match status" value="1"/>
</dbReference>
<feature type="zinc finger region" description="CR-type" evidence="7">
    <location>
        <begin position="187"/>
        <end position="271"/>
    </location>
</feature>
<dbReference type="PROSITE" id="PS50076">
    <property type="entry name" value="DNAJ_2"/>
    <property type="match status" value="1"/>
</dbReference>
<dbReference type="CDD" id="cd06257">
    <property type="entry name" value="DnaJ"/>
    <property type="match status" value="1"/>
</dbReference>
<keyword evidence="12" id="KW-1185">Reference proteome</keyword>
<evidence type="ECO:0000256" key="7">
    <source>
        <dbReference type="PROSITE-ProRule" id="PRU00546"/>
    </source>
</evidence>
<dbReference type="InterPro" id="IPR002939">
    <property type="entry name" value="DnaJ_C"/>
</dbReference>
<dbReference type="Gene3D" id="2.10.230.10">
    <property type="entry name" value="Heat shock protein DnaJ, cysteine-rich domain"/>
    <property type="match status" value="1"/>
</dbReference>
<accession>A0ABQ7SR77</accession>
<dbReference type="PROSITE" id="PS00636">
    <property type="entry name" value="DNAJ_1"/>
    <property type="match status" value="1"/>
</dbReference>
<dbReference type="Proteomes" id="UP000826234">
    <property type="component" value="Unassembled WGS sequence"/>
</dbReference>
<keyword evidence="4 7" id="KW-0862">Zinc</keyword>
<sequence>MESKDDKKTNVSSKEDKKSNGQSGEEKKSSGNSSEDKNPSANSTEDKPKEGQSTENKQEGSDEATMVKETGYYDTLEVKPNATSDEIKRAYRKLALKYHPDKNPSEGERFKHISQAYEVLSDPKKRDLYDQGGEQAIKEGGLSGGNFTSPMDIFDMFFGGGGRMNRERRGKNVVHQLSISLEDLYNGATRKLGLQKNVICNKCKGYGGKKGAVEKCPTCKGRGMQVIVQQIGPGMVQQIQTVCPDCKGQGERINPKDRCTTCNGNKVVREKKIMEIHIDKGMKDGQKIVCHGEGDQEPDLEPGDVIIVLDQKDHPVFQRRGHNLIMKMKIQLTEALCGFKKTIDTLDDRVLVITSKPALLPPREEVMISDDMDQVDLVEFDPKERPHHNHGEVYEEDEEGPRTGVQCQTS</sequence>
<evidence type="ECO:0000313" key="12">
    <source>
        <dbReference type="Proteomes" id="UP000826234"/>
    </source>
</evidence>
<organism evidence="11 12">
    <name type="scientific">Phrynosoma platyrhinos</name>
    <name type="common">Desert horned lizard</name>
    <dbReference type="NCBI Taxonomy" id="52577"/>
    <lineage>
        <taxon>Eukaryota</taxon>
        <taxon>Metazoa</taxon>
        <taxon>Chordata</taxon>
        <taxon>Craniata</taxon>
        <taxon>Vertebrata</taxon>
        <taxon>Euteleostomi</taxon>
        <taxon>Lepidosauria</taxon>
        <taxon>Squamata</taxon>
        <taxon>Bifurcata</taxon>
        <taxon>Unidentata</taxon>
        <taxon>Episquamata</taxon>
        <taxon>Toxicofera</taxon>
        <taxon>Iguania</taxon>
        <taxon>Phrynosomatidae</taxon>
        <taxon>Phrynosomatinae</taxon>
        <taxon>Phrynosoma</taxon>
    </lineage>
</organism>
<evidence type="ECO:0008006" key="13">
    <source>
        <dbReference type="Google" id="ProtNLM"/>
    </source>
</evidence>
<dbReference type="InterPro" id="IPR036869">
    <property type="entry name" value="J_dom_sf"/>
</dbReference>
<dbReference type="InterPro" id="IPR008971">
    <property type="entry name" value="HSP40/DnaJ_pept-bd"/>
</dbReference>
<keyword evidence="3 7" id="KW-0863">Zinc-finger</keyword>
<keyword evidence="6" id="KW-0449">Lipoprotein</keyword>
<evidence type="ECO:0000256" key="8">
    <source>
        <dbReference type="SAM" id="MobiDB-lite"/>
    </source>
</evidence>
<dbReference type="SUPFAM" id="SSF46565">
    <property type="entry name" value="Chaperone J-domain"/>
    <property type="match status" value="1"/>
</dbReference>
<dbReference type="Gene3D" id="2.60.260.20">
    <property type="entry name" value="Urease metallochaperone UreE, N-terminal domain"/>
    <property type="match status" value="2"/>
</dbReference>
<evidence type="ECO:0000256" key="2">
    <source>
        <dbReference type="ARBA" id="ARBA00022737"/>
    </source>
</evidence>